<name>A0A0N5D2C6_THECL</name>
<evidence type="ECO:0000256" key="2">
    <source>
        <dbReference type="ARBA" id="ARBA00006370"/>
    </source>
</evidence>
<evidence type="ECO:0000313" key="6">
    <source>
        <dbReference type="Proteomes" id="UP000276776"/>
    </source>
</evidence>
<dbReference type="Gene3D" id="2.60.40.770">
    <property type="match status" value="1"/>
</dbReference>
<evidence type="ECO:0000313" key="5">
    <source>
        <dbReference type="EMBL" id="VDN04436.1"/>
    </source>
</evidence>
<proteinExistence type="inferred from homology"/>
<feature type="domain" description="MD-2-related lipid-recognition" evidence="4">
    <location>
        <begin position="2"/>
        <end position="125"/>
    </location>
</feature>
<evidence type="ECO:0000313" key="7">
    <source>
        <dbReference type="WBParaSite" id="TCLT_0000703101-mRNA-1"/>
    </source>
</evidence>
<keyword evidence="6" id="KW-1185">Reference proteome</keyword>
<comment type="similarity">
    <text evidence="2">Belongs to the NPC2 family.</text>
</comment>
<gene>
    <name evidence="5" type="ORF">TCLT_LOCUS7020</name>
</gene>
<dbReference type="WBParaSite" id="TCLT_0000703101-mRNA-1">
    <property type="protein sequence ID" value="TCLT_0000703101-mRNA-1"/>
    <property type="gene ID" value="TCLT_0000703101"/>
</dbReference>
<dbReference type="EMBL" id="UYYF01004466">
    <property type="protein sequence ID" value="VDN04436.1"/>
    <property type="molecule type" value="Genomic_DNA"/>
</dbReference>
<dbReference type="OMA" id="VDIVCVE"/>
<reference evidence="5 6" key="2">
    <citation type="submission" date="2018-11" db="EMBL/GenBank/DDBJ databases">
        <authorList>
            <consortium name="Pathogen Informatics"/>
        </authorList>
    </citation>
    <scope>NUCLEOTIDE SEQUENCE [LARGE SCALE GENOMIC DNA]</scope>
</reference>
<sequence length="129" mass="14462">MNVEIDGCVGNAQRLCAFKTGTTPQLRIKFVPTKVTKNLQTSVRAKLAGNVIIPFNLEENDPCKGGNLTCPLQQGVTYYYQQGVNILKEYPTVDNVQINWLISDKSNNETSSDAKKREICIIFLIKIMH</sequence>
<keyword evidence="3" id="KW-0964">Secreted</keyword>
<dbReference type="SMART" id="SM00737">
    <property type="entry name" value="ML"/>
    <property type="match status" value="1"/>
</dbReference>
<protein>
    <submittedName>
        <fullName evidence="7">ML domain-containing protein</fullName>
    </submittedName>
</protein>
<comment type="subcellular location">
    <subcellularLocation>
        <location evidence="1">Secreted</location>
    </subcellularLocation>
</comment>
<dbReference type="FunFam" id="2.60.40.770:FF:000001">
    <property type="entry name" value="NPC intracellular cholesterol transporter 2"/>
    <property type="match status" value="1"/>
</dbReference>
<dbReference type="Proteomes" id="UP000276776">
    <property type="component" value="Unassembled WGS sequence"/>
</dbReference>
<organism evidence="7">
    <name type="scientific">Thelazia callipaeda</name>
    <name type="common">Oriental eyeworm</name>
    <name type="synonym">Parasitic nematode</name>
    <dbReference type="NCBI Taxonomy" id="103827"/>
    <lineage>
        <taxon>Eukaryota</taxon>
        <taxon>Metazoa</taxon>
        <taxon>Ecdysozoa</taxon>
        <taxon>Nematoda</taxon>
        <taxon>Chromadorea</taxon>
        <taxon>Rhabditida</taxon>
        <taxon>Spirurina</taxon>
        <taxon>Spiruromorpha</taxon>
        <taxon>Thelazioidea</taxon>
        <taxon>Thelaziidae</taxon>
        <taxon>Thelazia</taxon>
    </lineage>
</organism>
<dbReference type="AlphaFoldDB" id="A0A0N5D2C6"/>
<evidence type="ECO:0000256" key="3">
    <source>
        <dbReference type="ARBA" id="ARBA00022525"/>
    </source>
</evidence>
<evidence type="ECO:0000256" key="1">
    <source>
        <dbReference type="ARBA" id="ARBA00004613"/>
    </source>
</evidence>
<evidence type="ECO:0000259" key="4">
    <source>
        <dbReference type="SMART" id="SM00737"/>
    </source>
</evidence>
<accession>A0A0N5D2C6</accession>
<dbReference type="Pfam" id="PF02221">
    <property type="entry name" value="E1_DerP2_DerF2"/>
    <property type="match status" value="1"/>
</dbReference>
<reference evidence="7" key="1">
    <citation type="submission" date="2017-02" db="UniProtKB">
        <authorList>
            <consortium name="WormBaseParasite"/>
        </authorList>
    </citation>
    <scope>IDENTIFICATION</scope>
</reference>
<dbReference type="SUPFAM" id="SSF81296">
    <property type="entry name" value="E set domains"/>
    <property type="match status" value="1"/>
</dbReference>
<dbReference type="STRING" id="103827.A0A0N5D2C6"/>
<dbReference type="OrthoDB" id="4937502at2759"/>
<dbReference type="GO" id="GO:0005576">
    <property type="term" value="C:extracellular region"/>
    <property type="evidence" value="ECO:0007669"/>
    <property type="project" value="UniProtKB-SubCell"/>
</dbReference>
<dbReference type="InterPro" id="IPR003172">
    <property type="entry name" value="ML_dom"/>
</dbReference>
<dbReference type="InterPro" id="IPR014756">
    <property type="entry name" value="Ig_E-set"/>
</dbReference>